<comment type="caution">
    <text evidence="6">The sequence shown here is derived from an EMBL/GenBank/DDBJ whole genome shotgun (WGS) entry which is preliminary data.</text>
</comment>
<feature type="domain" description="BON" evidence="4">
    <location>
        <begin position="109"/>
        <end position="166"/>
    </location>
</feature>
<evidence type="ECO:0000256" key="1">
    <source>
        <dbReference type="RuleBase" id="RU004003"/>
    </source>
</evidence>
<protein>
    <submittedName>
        <fullName evidence="6">Type II/III secretion system protein</fullName>
    </submittedName>
</protein>
<dbReference type="InterPro" id="IPR032789">
    <property type="entry name" value="T2SS-T3SS_pil_N"/>
</dbReference>
<evidence type="ECO:0000259" key="4">
    <source>
        <dbReference type="Pfam" id="PF04972"/>
    </source>
</evidence>
<proteinExistence type="inferred from homology"/>
<evidence type="ECO:0000256" key="2">
    <source>
        <dbReference type="SAM" id="SignalP"/>
    </source>
</evidence>
<evidence type="ECO:0000313" key="7">
    <source>
        <dbReference type="Proteomes" id="UP000024942"/>
    </source>
</evidence>
<evidence type="ECO:0000259" key="3">
    <source>
        <dbReference type="Pfam" id="PF00263"/>
    </source>
</evidence>
<dbReference type="GO" id="GO:0009306">
    <property type="term" value="P:protein secretion"/>
    <property type="evidence" value="ECO:0007669"/>
    <property type="project" value="InterPro"/>
</dbReference>
<dbReference type="Pfam" id="PF13629">
    <property type="entry name" value="T2SS-T3SS_pil_N"/>
    <property type="match status" value="1"/>
</dbReference>
<dbReference type="InterPro" id="IPR050810">
    <property type="entry name" value="Bact_Secretion_Sys_Channel"/>
</dbReference>
<organism evidence="6 7">
    <name type="scientific">Hyphomonas oceanitis SCH89</name>
    <dbReference type="NCBI Taxonomy" id="1280953"/>
    <lineage>
        <taxon>Bacteria</taxon>
        <taxon>Pseudomonadati</taxon>
        <taxon>Pseudomonadota</taxon>
        <taxon>Alphaproteobacteria</taxon>
        <taxon>Hyphomonadales</taxon>
        <taxon>Hyphomonadaceae</taxon>
        <taxon>Hyphomonas</taxon>
    </lineage>
</organism>
<feature type="chain" id="PRO_5001573579" evidence="2">
    <location>
        <begin position="25"/>
        <end position="435"/>
    </location>
</feature>
<feature type="signal peptide" evidence="2">
    <location>
        <begin position="1"/>
        <end position="24"/>
    </location>
</feature>
<evidence type="ECO:0000313" key="6">
    <source>
        <dbReference type="EMBL" id="KDA01105.1"/>
    </source>
</evidence>
<dbReference type="PANTHER" id="PTHR30332">
    <property type="entry name" value="PROBABLE GENERAL SECRETION PATHWAY PROTEIN D"/>
    <property type="match status" value="1"/>
</dbReference>
<sequence>MKMTHKFYVAGLALVAMMAPPASAWLQRSAPEGADVLVLEKGRSTVVEAEAKFATLVVADPDIADVMATSDRSFFLRGKVPGTTTVLIYSAAGEIAELIDVEVELGLDELRTDLKNLLPGEDINVYPVHDGVFLDGKLTTAAAADMALQLAERHVPGGVANGLSVGQSQQVLLEVRFVEASRTAVKEIGFGNSFDANDVVGVTDSGTVSGVAEKTIALFTNVGNENVDITLRALEQKGVIRTLAEPNLVALSGDTASFLAGGEYPIPVSNTNGEITVEFKKFGVSLDFTPTVLGDGLVNLRVRPEVSALDRGNGIRANNIEIPGISVRRADTTIELHDGQAFAIAGLLQNDYSNDVRQTPWLGSVPILGNLFASKRYQKNESELVIIVTPRLVQPAAHPGMLDTPFDAFAEPTEAELFLLDKTAIVQPAGTGAAQ</sequence>
<dbReference type="RefSeq" id="WP_051625035.1">
    <property type="nucleotide sequence ID" value="NZ_ARYL01000036.1"/>
</dbReference>
<dbReference type="Proteomes" id="UP000024942">
    <property type="component" value="Unassembled WGS sequence"/>
</dbReference>
<dbReference type="PANTHER" id="PTHR30332:SF17">
    <property type="entry name" value="TYPE IV PILIATION SYSTEM PROTEIN DR_0774-RELATED"/>
    <property type="match status" value="1"/>
</dbReference>
<dbReference type="STRING" id="1280953.HOC_17274"/>
<keyword evidence="7" id="KW-1185">Reference proteome</keyword>
<name>A0A059G3F6_9PROT</name>
<dbReference type="EMBL" id="ARYL01000036">
    <property type="protein sequence ID" value="KDA01105.1"/>
    <property type="molecule type" value="Genomic_DNA"/>
</dbReference>
<feature type="domain" description="Type II/III secretion system secretin-like" evidence="3">
    <location>
        <begin position="233"/>
        <end position="393"/>
    </location>
</feature>
<evidence type="ECO:0000259" key="5">
    <source>
        <dbReference type="Pfam" id="PF13629"/>
    </source>
</evidence>
<dbReference type="Pfam" id="PF00263">
    <property type="entry name" value="Secretin"/>
    <property type="match status" value="1"/>
</dbReference>
<dbReference type="InterPro" id="IPR004846">
    <property type="entry name" value="T2SS/T3SS_dom"/>
</dbReference>
<dbReference type="AlphaFoldDB" id="A0A059G3F6"/>
<accession>A0A059G3F6</accession>
<dbReference type="OrthoDB" id="9775455at2"/>
<gene>
    <name evidence="6" type="ORF">HOC_17274</name>
</gene>
<dbReference type="InterPro" id="IPR001775">
    <property type="entry name" value="GspD/PilQ"/>
</dbReference>
<keyword evidence="2" id="KW-0732">Signal</keyword>
<feature type="domain" description="Pilus formation protein N-terminal" evidence="5">
    <location>
        <begin position="34"/>
        <end position="103"/>
    </location>
</feature>
<reference evidence="6 7" key="1">
    <citation type="journal article" date="2014" name="Antonie Van Leeuwenhoek">
        <title>Hyphomonas beringensis sp. nov. and Hyphomonas chukchiensis sp. nov., isolated from surface seawater of the Bering Sea and Chukchi Sea.</title>
        <authorList>
            <person name="Li C."/>
            <person name="Lai Q."/>
            <person name="Li G."/>
            <person name="Dong C."/>
            <person name="Wang J."/>
            <person name="Liao Y."/>
            <person name="Shao Z."/>
        </authorList>
    </citation>
    <scope>NUCLEOTIDE SEQUENCE [LARGE SCALE GENOMIC DNA]</scope>
    <source>
        <strain evidence="6 7">SCH89</strain>
    </source>
</reference>
<dbReference type="eggNOG" id="COG4964">
    <property type="taxonomic scope" value="Bacteria"/>
</dbReference>
<dbReference type="GO" id="GO:0015627">
    <property type="term" value="C:type II protein secretion system complex"/>
    <property type="evidence" value="ECO:0007669"/>
    <property type="project" value="TreeGrafter"/>
</dbReference>
<dbReference type="PRINTS" id="PR00811">
    <property type="entry name" value="BCTERIALGSPD"/>
</dbReference>
<dbReference type="PATRIC" id="fig|1280953.3.peg.3460"/>
<dbReference type="InterPro" id="IPR007055">
    <property type="entry name" value="BON_dom"/>
</dbReference>
<comment type="similarity">
    <text evidence="1">Belongs to the bacterial secretin family.</text>
</comment>
<dbReference type="Pfam" id="PF04972">
    <property type="entry name" value="BON"/>
    <property type="match status" value="1"/>
</dbReference>